<dbReference type="OrthoDB" id="6365676at2759"/>
<evidence type="ECO:0000313" key="2">
    <source>
        <dbReference type="Proteomes" id="UP000736335"/>
    </source>
</evidence>
<dbReference type="SUPFAM" id="SSF57667">
    <property type="entry name" value="beta-beta-alpha zinc fingers"/>
    <property type="match status" value="1"/>
</dbReference>
<keyword evidence="2" id="KW-1185">Reference proteome</keyword>
<accession>A0A9P6L9H5</accession>
<dbReference type="AlphaFoldDB" id="A0A9P6L9H5"/>
<evidence type="ECO:0008006" key="3">
    <source>
        <dbReference type="Google" id="ProtNLM"/>
    </source>
</evidence>
<comment type="caution">
    <text evidence="1">The sequence shown here is derived from an EMBL/GenBank/DDBJ whole genome shotgun (WGS) entry which is preliminary data.</text>
</comment>
<dbReference type="Gene3D" id="3.30.160.60">
    <property type="entry name" value="Classic Zinc Finger"/>
    <property type="match status" value="1"/>
</dbReference>
<proteinExistence type="predicted"/>
<dbReference type="Proteomes" id="UP000736335">
    <property type="component" value="Unassembled WGS sequence"/>
</dbReference>
<organism evidence="1 2">
    <name type="scientific">Thelephora terrestris</name>
    <dbReference type="NCBI Taxonomy" id="56493"/>
    <lineage>
        <taxon>Eukaryota</taxon>
        <taxon>Fungi</taxon>
        <taxon>Dikarya</taxon>
        <taxon>Basidiomycota</taxon>
        <taxon>Agaricomycotina</taxon>
        <taxon>Agaricomycetes</taxon>
        <taxon>Thelephorales</taxon>
        <taxon>Thelephoraceae</taxon>
        <taxon>Thelephora</taxon>
    </lineage>
</organism>
<sequence length="203" mass="22085">MICYLLPDVPAPASAYIAHAKISVCPLFSRGSMCKRVGDLKRHRSHTMGRPFRCHQCGKKFYPQDNVVVTGGDERVHADAGRFNESEGVDAGLLNIGVCEAEVEGGEESYPVESNRMHPTVGQSVYNAGLPMTNNSPRATPLSLSPQRAFRRCQLDVASCSLPCVQRSIKVPPNGCPHVSVGKPQSDWRTHALHFSAFPQSGV</sequence>
<reference evidence="1" key="2">
    <citation type="submission" date="2020-11" db="EMBL/GenBank/DDBJ databases">
        <authorList>
            <consortium name="DOE Joint Genome Institute"/>
            <person name="Kuo A."/>
            <person name="Miyauchi S."/>
            <person name="Kiss E."/>
            <person name="Drula E."/>
            <person name="Kohler A."/>
            <person name="Sanchez-Garcia M."/>
            <person name="Andreopoulos B."/>
            <person name="Barry K.W."/>
            <person name="Bonito G."/>
            <person name="Buee M."/>
            <person name="Carver A."/>
            <person name="Chen C."/>
            <person name="Cichocki N."/>
            <person name="Clum A."/>
            <person name="Culley D."/>
            <person name="Crous P.W."/>
            <person name="Fauchery L."/>
            <person name="Girlanda M."/>
            <person name="Hayes R."/>
            <person name="Keri Z."/>
            <person name="Labutti K."/>
            <person name="Lipzen A."/>
            <person name="Lombard V."/>
            <person name="Magnuson J."/>
            <person name="Maillard F."/>
            <person name="Morin E."/>
            <person name="Murat C."/>
            <person name="Nolan M."/>
            <person name="Ohm R."/>
            <person name="Pangilinan J."/>
            <person name="Pereira M."/>
            <person name="Perotto S."/>
            <person name="Peter M."/>
            <person name="Riley R."/>
            <person name="Sitrit Y."/>
            <person name="Stielow B."/>
            <person name="Szollosi G."/>
            <person name="Zifcakova L."/>
            <person name="Stursova M."/>
            <person name="Spatafora J.W."/>
            <person name="Tedersoo L."/>
            <person name="Vaario L.-M."/>
            <person name="Yamada A."/>
            <person name="Yan M."/>
            <person name="Wang P."/>
            <person name="Xu J."/>
            <person name="Bruns T."/>
            <person name="Baldrian P."/>
            <person name="Vilgalys R."/>
            <person name="Henrissat B."/>
            <person name="Grigoriev I.V."/>
            <person name="Hibbett D."/>
            <person name="Nagy L.G."/>
            <person name="Martin F.M."/>
        </authorList>
    </citation>
    <scope>NUCLEOTIDE SEQUENCE</scope>
    <source>
        <strain evidence="1">UH-Tt-Lm1</strain>
    </source>
</reference>
<gene>
    <name evidence="1" type="ORF">BJ322DRAFT_1000463</name>
</gene>
<evidence type="ECO:0000313" key="1">
    <source>
        <dbReference type="EMBL" id="KAF9789403.1"/>
    </source>
</evidence>
<dbReference type="EMBL" id="WIUZ02000003">
    <property type="protein sequence ID" value="KAF9789403.1"/>
    <property type="molecule type" value="Genomic_DNA"/>
</dbReference>
<protein>
    <recommendedName>
        <fullName evidence="3">C2H2-type domain-containing protein</fullName>
    </recommendedName>
</protein>
<name>A0A9P6L9H5_9AGAM</name>
<dbReference type="InterPro" id="IPR036236">
    <property type="entry name" value="Znf_C2H2_sf"/>
</dbReference>
<reference evidence="1" key="1">
    <citation type="journal article" date="2020" name="Nat. Commun.">
        <title>Large-scale genome sequencing of mycorrhizal fungi provides insights into the early evolution of symbiotic traits.</title>
        <authorList>
            <person name="Miyauchi S."/>
            <person name="Kiss E."/>
            <person name="Kuo A."/>
            <person name="Drula E."/>
            <person name="Kohler A."/>
            <person name="Sanchez-Garcia M."/>
            <person name="Morin E."/>
            <person name="Andreopoulos B."/>
            <person name="Barry K.W."/>
            <person name="Bonito G."/>
            <person name="Buee M."/>
            <person name="Carver A."/>
            <person name="Chen C."/>
            <person name="Cichocki N."/>
            <person name="Clum A."/>
            <person name="Culley D."/>
            <person name="Crous P.W."/>
            <person name="Fauchery L."/>
            <person name="Girlanda M."/>
            <person name="Hayes R.D."/>
            <person name="Keri Z."/>
            <person name="LaButti K."/>
            <person name="Lipzen A."/>
            <person name="Lombard V."/>
            <person name="Magnuson J."/>
            <person name="Maillard F."/>
            <person name="Murat C."/>
            <person name="Nolan M."/>
            <person name="Ohm R.A."/>
            <person name="Pangilinan J."/>
            <person name="Pereira M.F."/>
            <person name="Perotto S."/>
            <person name="Peter M."/>
            <person name="Pfister S."/>
            <person name="Riley R."/>
            <person name="Sitrit Y."/>
            <person name="Stielow J.B."/>
            <person name="Szollosi G."/>
            <person name="Zifcakova L."/>
            <person name="Stursova M."/>
            <person name="Spatafora J.W."/>
            <person name="Tedersoo L."/>
            <person name="Vaario L.M."/>
            <person name="Yamada A."/>
            <person name="Yan M."/>
            <person name="Wang P."/>
            <person name="Xu J."/>
            <person name="Bruns T."/>
            <person name="Baldrian P."/>
            <person name="Vilgalys R."/>
            <person name="Dunand C."/>
            <person name="Henrissat B."/>
            <person name="Grigoriev I.V."/>
            <person name="Hibbett D."/>
            <person name="Nagy L.G."/>
            <person name="Martin F.M."/>
        </authorList>
    </citation>
    <scope>NUCLEOTIDE SEQUENCE</scope>
    <source>
        <strain evidence="1">UH-Tt-Lm1</strain>
    </source>
</reference>